<comment type="caution">
    <text evidence="1">The sequence shown here is derived from an EMBL/GenBank/DDBJ whole genome shotgun (WGS) entry which is preliminary data.</text>
</comment>
<organism evidence="1 2">
    <name type="scientific">Solitalea agri</name>
    <dbReference type="NCBI Taxonomy" id="2953739"/>
    <lineage>
        <taxon>Bacteria</taxon>
        <taxon>Pseudomonadati</taxon>
        <taxon>Bacteroidota</taxon>
        <taxon>Sphingobacteriia</taxon>
        <taxon>Sphingobacteriales</taxon>
        <taxon>Sphingobacteriaceae</taxon>
        <taxon>Solitalea</taxon>
    </lineage>
</organism>
<keyword evidence="2" id="KW-1185">Reference proteome</keyword>
<gene>
    <name evidence="1" type="ORF">NF867_06735</name>
</gene>
<dbReference type="Proteomes" id="UP001155182">
    <property type="component" value="Unassembled WGS sequence"/>
</dbReference>
<evidence type="ECO:0000313" key="1">
    <source>
        <dbReference type="EMBL" id="MCO4292550.1"/>
    </source>
</evidence>
<dbReference type="EMBL" id="JAMWYS010000024">
    <property type="protein sequence ID" value="MCO4292550.1"/>
    <property type="molecule type" value="Genomic_DNA"/>
</dbReference>
<dbReference type="RefSeq" id="WP_252587035.1">
    <property type="nucleotide sequence ID" value="NZ_JAMWYS010000024.1"/>
</dbReference>
<name>A0A9X2F1U2_9SPHI</name>
<proteinExistence type="predicted"/>
<reference evidence="1" key="1">
    <citation type="submission" date="2022-06" db="EMBL/GenBank/DDBJ databases">
        <title>Solitalea sp. MAHUQ-68 isolated from rhizospheric soil.</title>
        <authorList>
            <person name="Huq M.A."/>
        </authorList>
    </citation>
    <scope>NUCLEOTIDE SEQUENCE</scope>
    <source>
        <strain evidence="1">MAHUQ-68</strain>
    </source>
</reference>
<accession>A0A9X2F1U2</accession>
<sequence>MKTTILLAKKLGVSILLFILPLLAIILSLEIVKQFSDNSEQTEQSTSTEVFVDK</sequence>
<protein>
    <submittedName>
        <fullName evidence="1">Uncharacterized protein</fullName>
    </submittedName>
</protein>
<dbReference type="AlphaFoldDB" id="A0A9X2F1U2"/>
<evidence type="ECO:0000313" key="2">
    <source>
        <dbReference type="Proteomes" id="UP001155182"/>
    </source>
</evidence>